<dbReference type="InterPro" id="IPR001753">
    <property type="entry name" value="Enoyl-CoA_hydra/iso"/>
</dbReference>
<keyword evidence="3" id="KW-0413">Isomerase</keyword>
<evidence type="ECO:0000313" key="5">
    <source>
        <dbReference type="Proteomes" id="UP000462055"/>
    </source>
</evidence>
<comment type="subcellular location">
    <subcellularLocation>
        <location evidence="1">Peroxisome</location>
    </subcellularLocation>
</comment>
<comment type="caution">
    <text evidence="4">The sequence shown here is derived from an EMBL/GenBank/DDBJ whole genome shotgun (WGS) entry which is preliminary data.</text>
</comment>
<dbReference type="InterPro" id="IPR051053">
    <property type="entry name" value="ECH/Chromodomain_protein"/>
</dbReference>
<reference evidence="4" key="1">
    <citation type="submission" date="2019-12" db="EMBL/GenBank/DDBJ databases">
        <title>Actinomadura physcomitrii sp. nov., a novel actinomycete isolated from moss [Physcomitrium sphaericum (Ludw) Fuernr].</title>
        <authorList>
            <person name="Zhuang X."/>
        </authorList>
    </citation>
    <scope>NUCLEOTIDE SEQUENCE [LARGE SCALE GENOMIC DNA]</scope>
    <source>
        <strain evidence="4">LD22</strain>
    </source>
</reference>
<proteinExistence type="predicted"/>
<evidence type="ECO:0000256" key="1">
    <source>
        <dbReference type="ARBA" id="ARBA00004275"/>
    </source>
</evidence>
<organism evidence="4 5">
    <name type="scientific">Actinomadura physcomitrii</name>
    <dbReference type="NCBI Taxonomy" id="2650748"/>
    <lineage>
        <taxon>Bacteria</taxon>
        <taxon>Bacillati</taxon>
        <taxon>Actinomycetota</taxon>
        <taxon>Actinomycetes</taxon>
        <taxon>Streptosporangiales</taxon>
        <taxon>Thermomonosporaceae</taxon>
        <taxon>Actinomadura</taxon>
    </lineage>
</organism>
<keyword evidence="2" id="KW-0576">Peroxisome</keyword>
<evidence type="ECO:0000256" key="3">
    <source>
        <dbReference type="ARBA" id="ARBA00023235"/>
    </source>
</evidence>
<dbReference type="CDD" id="cd06558">
    <property type="entry name" value="crotonase-like"/>
    <property type="match status" value="1"/>
</dbReference>
<evidence type="ECO:0000313" key="4">
    <source>
        <dbReference type="EMBL" id="MVZ99633.1"/>
    </source>
</evidence>
<dbReference type="Gene3D" id="3.90.226.10">
    <property type="entry name" value="2-enoyl-CoA Hydratase, Chain A, domain 1"/>
    <property type="match status" value="1"/>
</dbReference>
<dbReference type="EMBL" id="WBMS02000003">
    <property type="protein sequence ID" value="MVZ99633.1"/>
    <property type="molecule type" value="Genomic_DNA"/>
</dbReference>
<dbReference type="PANTHER" id="PTHR43684:SF1">
    <property type="entry name" value="ENOYL-COA DELTA ISOMERASE 2"/>
    <property type="match status" value="1"/>
</dbReference>
<keyword evidence="5" id="KW-1185">Reference proteome</keyword>
<dbReference type="RefSeq" id="WP_151591641.1">
    <property type="nucleotide sequence ID" value="NZ_WBMS02000003.1"/>
</dbReference>
<sequence length="254" mass="26672">MTETLRIEDDGAVRTLVFARPEAANAFNEELYHAAARALRDAASDDAVSVVLLTGEGRAFTAGTDIKEMAEIARDHAAGRSDQEMGGGFVALVDALAEFTKPLMAAVNGAGVGLGITMLGHCDVVLIAEHARLMAPFAAMGVVPEAAGSYLLPARMGHQHAALALFTGNWVTAEEAVRCGLALRAVPAEALLEEARGIAREIAAKPLASLVATKELILAPRREEVRRAREREDAAFARLLGQAGADGRIAARLG</sequence>
<accession>A0A6I4M5S0</accession>
<protein>
    <submittedName>
        <fullName evidence="4">Enoyl-CoA hydratase/isomerase family protein</fullName>
    </submittedName>
</protein>
<name>A0A6I4M5S0_9ACTN</name>
<dbReference type="Proteomes" id="UP000462055">
    <property type="component" value="Unassembled WGS sequence"/>
</dbReference>
<dbReference type="InterPro" id="IPR029045">
    <property type="entry name" value="ClpP/crotonase-like_dom_sf"/>
</dbReference>
<dbReference type="PANTHER" id="PTHR43684">
    <property type="match status" value="1"/>
</dbReference>
<gene>
    <name evidence="4" type="ORF">F8568_004445</name>
</gene>
<dbReference type="SUPFAM" id="SSF52096">
    <property type="entry name" value="ClpP/crotonase"/>
    <property type="match status" value="1"/>
</dbReference>
<dbReference type="GO" id="GO:0004165">
    <property type="term" value="F:delta(3)-delta(2)-enoyl-CoA isomerase activity"/>
    <property type="evidence" value="ECO:0007669"/>
    <property type="project" value="UniProtKB-ARBA"/>
</dbReference>
<dbReference type="Pfam" id="PF00378">
    <property type="entry name" value="ECH_1"/>
    <property type="match status" value="1"/>
</dbReference>
<evidence type="ECO:0000256" key="2">
    <source>
        <dbReference type="ARBA" id="ARBA00023140"/>
    </source>
</evidence>
<dbReference type="AlphaFoldDB" id="A0A6I4M5S0"/>